<organism evidence="1 2">
    <name type="scientific">Trichonephila clavipes</name>
    <name type="common">Golden silk orbweaver</name>
    <name type="synonym">Nephila clavipes</name>
    <dbReference type="NCBI Taxonomy" id="2585209"/>
    <lineage>
        <taxon>Eukaryota</taxon>
        <taxon>Metazoa</taxon>
        <taxon>Ecdysozoa</taxon>
        <taxon>Arthropoda</taxon>
        <taxon>Chelicerata</taxon>
        <taxon>Arachnida</taxon>
        <taxon>Araneae</taxon>
        <taxon>Araneomorphae</taxon>
        <taxon>Entelegynae</taxon>
        <taxon>Araneoidea</taxon>
        <taxon>Nephilidae</taxon>
        <taxon>Trichonephila</taxon>
    </lineage>
</organism>
<reference evidence="1" key="1">
    <citation type="submission" date="2020-08" db="EMBL/GenBank/DDBJ databases">
        <title>Multicomponent nature underlies the extraordinary mechanical properties of spider dragline silk.</title>
        <authorList>
            <person name="Kono N."/>
            <person name="Nakamura H."/>
            <person name="Mori M."/>
            <person name="Yoshida Y."/>
            <person name="Ohtoshi R."/>
            <person name="Malay A.D."/>
            <person name="Moran D.A.P."/>
            <person name="Tomita M."/>
            <person name="Numata K."/>
            <person name="Arakawa K."/>
        </authorList>
    </citation>
    <scope>NUCLEOTIDE SEQUENCE</scope>
</reference>
<gene>
    <name evidence="1" type="ORF">TNCV_2399141</name>
</gene>
<sequence>MGISVISLLKEDETDQAIEEPGEIMHINRDSETIEASNGPRLIGIVRGTALLHVLRRRPIVWPESRRRSRECQM</sequence>
<evidence type="ECO:0000313" key="1">
    <source>
        <dbReference type="EMBL" id="GFY18690.1"/>
    </source>
</evidence>
<dbReference type="AlphaFoldDB" id="A0A8X6SWI9"/>
<protein>
    <submittedName>
        <fullName evidence="1">Uncharacterized protein</fullName>
    </submittedName>
</protein>
<evidence type="ECO:0000313" key="2">
    <source>
        <dbReference type="Proteomes" id="UP000887159"/>
    </source>
</evidence>
<name>A0A8X6SWI9_TRICX</name>
<keyword evidence="2" id="KW-1185">Reference proteome</keyword>
<accession>A0A8X6SWI9</accession>
<dbReference type="Proteomes" id="UP000887159">
    <property type="component" value="Unassembled WGS sequence"/>
</dbReference>
<proteinExistence type="predicted"/>
<dbReference type="EMBL" id="BMAU01021349">
    <property type="protein sequence ID" value="GFY18690.1"/>
    <property type="molecule type" value="Genomic_DNA"/>
</dbReference>
<comment type="caution">
    <text evidence="1">The sequence shown here is derived from an EMBL/GenBank/DDBJ whole genome shotgun (WGS) entry which is preliminary data.</text>
</comment>